<dbReference type="RefSeq" id="XP_008612711.1">
    <property type="nucleotide sequence ID" value="XM_008614489.1"/>
</dbReference>
<protein>
    <submittedName>
        <fullName evidence="1">Uncharacterized protein</fullName>
    </submittedName>
</protein>
<evidence type="ECO:0000313" key="2">
    <source>
        <dbReference type="Proteomes" id="UP000030762"/>
    </source>
</evidence>
<dbReference type="VEuPathDB" id="FungiDB:SDRG_08596"/>
<proteinExistence type="predicted"/>
<organism evidence="1 2">
    <name type="scientific">Saprolegnia diclina (strain VS20)</name>
    <dbReference type="NCBI Taxonomy" id="1156394"/>
    <lineage>
        <taxon>Eukaryota</taxon>
        <taxon>Sar</taxon>
        <taxon>Stramenopiles</taxon>
        <taxon>Oomycota</taxon>
        <taxon>Saprolegniomycetes</taxon>
        <taxon>Saprolegniales</taxon>
        <taxon>Saprolegniaceae</taxon>
        <taxon>Saprolegnia</taxon>
    </lineage>
</organism>
<evidence type="ECO:0000313" key="1">
    <source>
        <dbReference type="EMBL" id="EQC33916.1"/>
    </source>
</evidence>
<dbReference type="EMBL" id="JH767157">
    <property type="protein sequence ID" value="EQC33916.1"/>
    <property type="molecule type" value="Genomic_DNA"/>
</dbReference>
<dbReference type="AlphaFoldDB" id="T0QGQ5"/>
<gene>
    <name evidence="1" type="ORF">SDRG_08596</name>
</gene>
<reference evidence="1 2" key="1">
    <citation type="submission" date="2012-04" db="EMBL/GenBank/DDBJ databases">
        <title>The Genome Sequence of Saprolegnia declina VS20.</title>
        <authorList>
            <consortium name="The Broad Institute Genome Sequencing Platform"/>
            <person name="Russ C."/>
            <person name="Nusbaum C."/>
            <person name="Tyler B."/>
            <person name="van West P."/>
            <person name="Dieguez-Uribeondo J."/>
            <person name="de Bruijn I."/>
            <person name="Tripathy S."/>
            <person name="Jiang R."/>
            <person name="Young S.K."/>
            <person name="Zeng Q."/>
            <person name="Gargeya S."/>
            <person name="Fitzgerald M."/>
            <person name="Haas B."/>
            <person name="Abouelleil A."/>
            <person name="Alvarado L."/>
            <person name="Arachchi H.M."/>
            <person name="Berlin A."/>
            <person name="Chapman S.B."/>
            <person name="Goldberg J."/>
            <person name="Griggs A."/>
            <person name="Gujja S."/>
            <person name="Hansen M."/>
            <person name="Howarth C."/>
            <person name="Imamovic A."/>
            <person name="Larimer J."/>
            <person name="McCowen C."/>
            <person name="Montmayeur A."/>
            <person name="Murphy C."/>
            <person name="Neiman D."/>
            <person name="Pearson M."/>
            <person name="Priest M."/>
            <person name="Roberts A."/>
            <person name="Saif S."/>
            <person name="Shea T."/>
            <person name="Sisk P."/>
            <person name="Sykes S."/>
            <person name="Wortman J."/>
            <person name="Nusbaum C."/>
            <person name="Birren B."/>
        </authorList>
    </citation>
    <scope>NUCLEOTIDE SEQUENCE [LARGE SCALE GENOMIC DNA]</scope>
    <source>
        <strain evidence="1 2">VS20</strain>
    </source>
</reference>
<sequence>MLALENAIQHRAWTVVAFLLTHRKEGGLIEAVRYALQHGALLETAIEASPAATAFVLAAGLGDVKHSILRIASVPFRVTESKLLLHH</sequence>
<dbReference type="Proteomes" id="UP000030762">
    <property type="component" value="Unassembled WGS sequence"/>
</dbReference>
<dbReference type="InParanoid" id="T0QGQ5"/>
<name>T0QGQ5_SAPDV</name>
<keyword evidence="2" id="KW-1185">Reference proteome</keyword>
<dbReference type="GeneID" id="19949323"/>
<accession>T0QGQ5</accession>